<evidence type="ECO:0000313" key="3">
    <source>
        <dbReference type="Proteomes" id="UP000076079"/>
    </source>
</evidence>
<keyword evidence="3" id="KW-1185">Reference proteome</keyword>
<keyword evidence="1" id="KW-0732">Signal</keyword>
<accession>A0A143PPL5</accession>
<dbReference type="EMBL" id="CP015136">
    <property type="protein sequence ID" value="AMY10552.1"/>
    <property type="molecule type" value="Genomic_DNA"/>
</dbReference>
<feature type="signal peptide" evidence="1">
    <location>
        <begin position="1"/>
        <end position="29"/>
    </location>
</feature>
<protein>
    <recommendedName>
        <fullName evidence="4">CotH protein</fullName>
    </recommendedName>
</protein>
<gene>
    <name evidence="2" type="ORF">LuPra_03788</name>
</gene>
<reference evidence="2 3" key="1">
    <citation type="journal article" date="2016" name="Genome Announc.">
        <title>First Complete Genome Sequence of a Subdivision 6 Acidobacterium Strain.</title>
        <authorList>
            <person name="Huang S."/>
            <person name="Vieira S."/>
            <person name="Bunk B."/>
            <person name="Riedel T."/>
            <person name="Sproer C."/>
            <person name="Overmann J."/>
        </authorList>
    </citation>
    <scope>NUCLEOTIDE SEQUENCE [LARGE SCALE GENOMIC DNA]</scope>
    <source>
        <strain evidence="3">DSM 100886 HEG_-6_39</strain>
    </source>
</reference>
<proteinExistence type="predicted"/>
<dbReference type="RefSeq" id="WP_110172181.1">
    <property type="nucleotide sequence ID" value="NZ_CP015136.1"/>
</dbReference>
<dbReference type="OrthoDB" id="1492085at2"/>
<evidence type="ECO:0000256" key="1">
    <source>
        <dbReference type="SAM" id="SignalP"/>
    </source>
</evidence>
<dbReference type="Proteomes" id="UP000076079">
    <property type="component" value="Chromosome"/>
</dbReference>
<reference evidence="3" key="2">
    <citation type="submission" date="2016-04" db="EMBL/GenBank/DDBJ databases">
        <title>First Complete Genome Sequence of a Subdivision 6 Acidobacterium.</title>
        <authorList>
            <person name="Huang S."/>
            <person name="Vieira S."/>
            <person name="Bunk B."/>
            <person name="Riedel T."/>
            <person name="Sproeer C."/>
            <person name="Overmann J."/>
        </authorList>
    </citation>
    <scope>NUCLEOTIDE SEQUENCE [LARGE SCALE GENOMIC DNA]</scope>
    <source>
        <strain evidence="3">DSM 100886 HEG_-6_39</strain>
    </source>
</reference>
<dbReference type="AlphaFoldDB" id="A0A143PPL5"/>
<name>A0A143PPL5_LUTPR</name>
<evidence type="ECO:0000313" key="2">
    <source>
        <dbReference type="EMBL" id="AMY10552.1"/>
    </source>
</evidence>
<dbReference type="STRING" id="1855912.LuPra_03788"/>
<sequence precursor="true">MPAPRAARTPRRAALAAVACLLLLGAWRADEPQFVHFKPDDPLWVDSDMLVDASSVKAQELSQYYDFLENTFALKGDQRDVRAMNVNTLDEVPDSSWFKNRITQRPIDDTDLVRGPNSVQALHAPGWTIVAGKNTGLQPGFRAVISGASDKQLYQVEFDPPGYPGLATGAEMVGTLLYHALGYHVVENYIVYVDPAHITIDPKASYRDRDGRRKPFTPTTLEHILWRAARSPDGTYRALASRFAPGKPAGQFRYYGTRHDDPNDIYPHEHRRELRAARVFAAWVNHDDSRANNTLDMLEGDGGQSAVRHYMFDFGSIMGSGTTGPDTARSGQSYLLDAPTAWRVLWTIGIWAPSWARRHMAPYHPSVGPFTADGFEPEEWKAEYPNAAFLNMRADDAFWGARRVAAFTDGQLKLLAEQGRYSDPAATAQVAQALIGRRDLIARAWLTKVTPLVSPALEEGRLRFANAAVDAGVTQPPTSYDVQWVRFDNDSGTHTAVGSALTVTAPEAPLPVELAEERYVTARVHATHPEYRHWKTPVSFYFRRDGDRWTPVGLIR</sequence>
<evidence type="ECO:0008006" key="4">
    <source>
        <dbReference type="Google" id="ProtNLM"/>
    </source>
</evidence>
<feature type="chain" id="PRO_5007511777" description="CotH protein" evidence="1">
    <location>
        <begin position="30"/>
        <end position="556"/>
    </location>
</feature>
<dbReference type="KEGG" id="abac:LuPra_03788"/>
<organism evidence="2 3">
    <name type="scientific">Luteitalea pratensis</name>
    <dbReference type="NCBI Taxonomy" id="1855912"/>
    <lineage>
        <taxon>Bacteria</taxon>
        <taxon>Pseudomonadati</taxon>
        <taxon>Acidobacteriota</taxon>
        <taxon>Vicinamibacteria</taxon>
        <taxon>Vicinamibacterales</taxon>
        <taxon>Vicinamibacteraceae</taxon>
        <taxon>Luteitalea</taxon>
    </lineage>
</organism>